<evidence type="ECO:0000256" key="3">
    <source>
        <dbReference type="ARBA" id="ARBA00022536"/>
    </source>
</evidence>
<keyword evidence="12" id="KW-0675">Receptor</keyword>
<dbReference type="Gene3D" id="2.120.10.30">
    <property type="entry name" value="TolB, C-terminal domain"/>
    <property type="match status" value="5"/>
</dbReference>
<feature type="chain" id="PRO_5044778360" description="EGF-like domain-containing protein" evidence="19">
    <location>
        <begin position="25"/>
        <end position="2136"/>
    </location>
</feature>
<comment type="caution">
    <text evidence="16">Lacks conserved residue(s) required for the propagation of feature annotation.</text>
</comment>
<dbReference type="InterPro" id="IPR000033">
    <property type="entry name" value="LDLR_classB_rpt"/>
</dbReference>
<feature type="repeat" description="LDL-receptor class B" evidence="18">
    <location>
        <begin position="1114"/>
        <end position="1158"/>
    </location>
</feature>
<keyword evidence="7" id="KW-0677">Repeat</keyword>
<dbReference type="PANTHER" id="PTHR22722:SF5">
    <property type="entry name" value="LOW-DENSITY LIPOPROTEIN RECEPTOR-RELATED PROTEIN 1B"/>
    <property type="match status" value="1"/>
</dbReference>
<dbReference type="InterPro" id="IPR011042">
    <property type="entry name" value="6-blade_b-propeller_TolB-like"/>
</dbReference>
<name>A0ABD3UZR5_SINWO</name>
<keyword evidence="4" id="KW-0254">Endocytosis</keyword>
<evidence type="ECO:0000256" key="7">
    <source>
        <dbReference type="ARBA" id="ARBA00022737"/>
    </source>
</evidence>
<dbReference type="GO" id="GO:0005905">
    <property type="term" value="C:clathrin-coated pit"/>
    <property type="evidence" value="ECO:0007669"/>
    <property type="project" value="UniProtKB-KW"/>
</dbReference>
<feature type="signal peptide" evidence="19">
    <location>
        <begin position="1"/>
        <end position="24"/>
    </location>
</feature>
<dbReference type="FunFam" id="2.120.10.30:FF:000132">
    <property type="entry name" value="Uncharacterized protein"/>
    <property type="match status" value="1"/>
</dbReference>
<evidence type="ECO:0000256" key="11">
    <source>
        <dbReference type="ARBA" id="ARBA00023157"/>
    </source>
</evidence>
<feature type="repeat" description="LDL-receptor class B" evidence="18">
    <location>
        <begin position="2004"/>
        <end position="2048"/>
    </location>
</feature>
<feature type="disulfide bond" evidence="17">
    <location>
        <begin position="787"/>
        <end position="802"/>
    </location>
</feature>
<dbReference type="SMART" id="SM00181">
    <property type="entry name" value="EGF"/>
    <property type="match status" value="9"/>
</dbReference>
<keyword evidence="5" id="KW-0812">Transmembrane</keyword>
<evidence type="ECO:0000256" key="1">
    <source>
        <dbReference type="ARBA" id="ARBA00004479"/>
    </source>
</evidence>
<evidence type="ECO:0000256" key="14">
    <source>
        <dbReference type="ARBA" id="ARBA00023180"/>
    </source>
</evidence>
<dbReference type="InterPro" id="IPR001881">
    <property type="entry name" value="EGF-like_Ca-bd_dom"/>
</dbReference>
<dbReference type="Proteomes" id="UP001634394">
    <property type="component" value="Unassembled WGS sequence"/>
</dbReference>
<dbReference type="InterPro" id="IPR036055">
    <property type="entry name" value="LDL_receptor-like_sf"/>
</dbReference>
<feature type="repeat" description="LDL-receptor class B" evidence="18">
    <location>
        <begin position="976"/>
        <end position="1021"/>
    </location>
</feature>
<dbReference type="Gene3D" id="2.10.25.10">
    <property type="entry name" value="Laminin"/>
    <property type="match status" value="3"/>
</dbReference>
<dbReference type="PROSITE" id="PS01187">
    <property type="entry name" value="EGF_CA"/>
    <property type="match status" value="1"/>
</dbReference>
<dbReference type="InterPro" id="IPR018097">
    <property type="entry name" value="EGF_Ca-bd_CS"/>
</dbReference>
<keyword evidence="11 17" id="KW-1015">Disulfide bond</keyword>
<keyword evidence="22" id="KW-1185">Reference proteome</keyword>
<keyword evidence="8" id="KW-0106">Calcium</keyword>
<dbReference type="SUPFAM" id="SSF57196">
    <property type="entry name" value="EGF/Laminin"/>
    <property type="match status" value="1"/>
</dbReference>
<keyword evidence="3 16" id="KW-0245">EGF-like domain</keyword>
<evidence type="ECO:0000256" key="12">
    <source>
        <dbReference type="ARBA" id="ARBA00023170"/>
    </source>
</evidence>
<feature type="disulfide bond" evidence="17">
    <location>
        <begin position="646"/>
        <end position="664"/>
    </location>
</feature>
<protein>
    <recommendedName>
        <fullName evidence="20">EGF-like domain-containing protein</fullName>
    </recommendedName>
</protein>
<evidence type="ECO:0000256" key="16">
    <source>
        <dbReference type="PROSITE-ProRule" id="PRU00076"/>
    </source>
</evidence>
<dbReference type="InterPro" id="IPR000742">
    <property type="entry name" value="EGF"/>
</dbReference>
<dbReference type="Pfam" id="PF00058">
    <property type="entry name" value="Ldl_recept_b"/>
    <property type="match status" value="7"/>
</dbReference>
<dbReference type="PRINTS" id="PR00261">
    <property type="entry name" value="LDLRECEPTOR"/>
</dbReference>
<dbReference type="SMART" id="SM00179">
    <property type="entry name" value="EGF_CA"/>
    <property type="match status" value="2"/>
</dbReference>
<feature type="non-terminal residue" evidence="21">
    <location>
        <position position="2136"/>
    </location>
</feature>
<evidence type="ECO:0000256" key="6">
    <source>
        <dbReference type="ARBA" id="ARBA00022729"/>
    </source>
</evidence>
<dbReference type="PANTHER" id="PTHR22722">
    <property type="entry name" value="LOW-DENSITY LIPOPROTEIN RECEPTOR-RELATED PROTEIN 2-RELATED"/>
    <property type="match status" value="1"/>
</dbReference>
<dbReference type="InterPro" id="IPR056588">
    <property type="entry name" value="EGF_LRP2"/>
</dbReference>
<keyword evidence="10" id="KW-0472">Membrane</keyword>
<dbReference type="SUPFAM" id="SSF57184">
    <property type="entry name" value="Growth factor receptor domain"/>
    <property type="match status" value="1"/>
</dbReference>
<evidence type="ECO:0000256" key="9">
    <source>
        <dbReference type="ARBA" id="ARBA00022989"/>
    </source>
</evidence>
<dbReference type="Pfam" id="PF00057">
    <property type="entry name" value="Ldl_recept_a"/>
    <property type="match status" value="6"/>
</dbReference>
<dbReference type="InterPro" id="IPR002172">
    <property type="entry name" value="LDrepeatLR_classA_rpt"/>
</dbReference>
<dbReference type="Gene3D" id="4.10.400.10">
    <property type="entry name" value="Low-density Lipoprotein Receptor"/>
    <property type="match status" value="8"/>
</dbReference>
<feature type="disulfide bond" evidence="17">
    <location>
        <begin position="639"/>
        <end position="651"/>
    </location>
</feature>
<sequence>MRWDVRNFVILCAGIFFFCHTCDTAGTQAVCQGLLPVPCPYNSSDPASQLRCIHPSWLCDTESDCPDGSDEKNCGDCGKELFRCQEAPYTCIPSAWKCDGEVDCDDGSDESQCVHPENSFPCKPNEIRCAIGLQCIPLEHLCYTDKPECFLDDSFCLSFNCLKTDCGSDSWCAETPSGAKCYCESGKTFNESKCVDLDECQYDTYCDQPRLCKNTNPGFTCGCVDGYKLGDDNRSCLAINASREARLILLNDGKILQLYANGTSLPRYFYIEDQKATSLTFDYQGHKICWIGHQGGRGEASLTCMTVQDDLQAIPQISDLLLSSNTTTTLSTVHQVTLDWVTKNWYMTDPHFKRIVVCSRDGTKCKAVLNSTFVSGPKSLALDPTQGYIFFVDWDSPQSYIKRANLDGSDLRTIQGNSSTKSKLIKPLGLTLDYANQHVYWTDRDLNLVSRIDYDGTKKRVIYFGSLVKNVLAVSMLQNYLYLTDPFDKTISRVHRYDYNEAPKLLKDSNSLPVLTAPQHIEVFHQQRQPVPKWKNSCEDLNCEHLCLLTRSSQGQVSAKCDCSTGYKLSGTTNCTAKPECLSSNSDDYNEGCSLVRCQGDFSYCTLSDLCLPSEWWCDGKKDCPDGSDENEYCNYPACEITQFTCKNRRCIDQDFVCDSNDDCGDNSDEFYAGCGEKCAFDCKDNTTASSNSTCLKKSEVCDGKPDCVNKLDEKNCDVGKRPCESETMEFRCRNGDCIPVTYKCDGDRDCLDGSDEVNCTTNTSQCHNKEQFACSTTLCIPLSWQCDKERDCPNGEDETNCSTTKACKYGLKCKDGSKCLNFSDLCDGNKTCPDGSDEGGNCNKTECSVNNGSCSDLCTNTPSGHICHCPPGKKLDETNTSKCIAENPCEHWGICSQNCILDAKAVNGYRCHCNNGYLEPDNYTCKPLESDPVYVVFSNRHEIRRVDVMTNSYVSLIAGLRNTIALDFYYNESKVSLFWTDVMDDKIYRGTMMGNGITNIETVIDSGLATTEGLAVDWVGGNIYWVESNLDQIEVAKLDGSLRTTLVAGDMVSPRAIVVDPSHGALFWTDWDGLNPRIEGCSMSGEGRRDIYRIQPKEGGGWPNGLTLDYDFSRLYWIDARSESVHSIKYDGSDYRLILKDHKDMSHPFAISLFGIHFYWTDWSTNSVVRANKFTGGDIKTIQQTVTQPFDLQVVHPLRQPRSFNPCGKNNGNCSHLCLLSYNGTVGCHCPHQTKLDPKNNKTCIADNKFLLFVRTAEVRGVDLENAHYNVIPVITIPHVDNPSSIDFDQSDGLYWADTGLNVINRANVNGSDVETIIDSGLLHPEGLAIDWISGNIYFSSYDDKSASISVAKLNGAFRTELIKAETFSIAQPHSLAVHPTKGLLFWADKMNKTKLFKSFMDGSQPDVFVDGLMSPKSLAVDMKENLLIFIDENIIKKCSIDKQNCSQINTSITTFIPFALAVHEDYLYVSTSTEHSNIDSIIRFNRDGTGNKTLRSQTPVIKALRVYDKEWRRNVTHKNGCTGKNCSQLCLPVGNMVAVCRCTAGYSLSSNDTSCVGIKSFLLYAKESEIRGISFDKNDSVDALPPISKIQLASAVDFYAANDSIFWADTKVNSILRIKRDLSGRETILKAAISSVEGLAVDWIAGNVYWTDADHDTVEVSRLDGSNRYVLLSGGMEKPRSIAVHPTEGIFFWADWGSEPKIEKACLDGSNRTVFVSKINITTPYGLTIDYETNMLYWCDKSLDIIEKVDISTGDRSLIVHGNITDCMSMTVFKDYIYWIDTTDNKGAIKRANKIDGSSVEIVRQSLGTRLRDIKAFDAERQKGTNPCATNNGGCEQLCFYTGKGRDVSCRCSFGKLVNGTHCGEHNTFLLYSRVTAIESIDLDENNKNPPIKPIIHETRLRNVIGLAFDHATQTVFFSDIQRGEIQSIFFNGSGLTTVVEGIGSAEGLSFDSVNNDLYYTSYTNSCISRIHVRGNDRTSYTVMQMTPRDRLRAITVDSCGGMMYWTNWHDDKPGIHRATLNGLNHEQIISTEIRTPNGLSIDHPAQKLYWSDARLDKIERCNLDGTNRITLITSIPQHSFGLTVYQNYIYWTDWMLRGVLRANKYDGHGVVWLRKNLDRQPMAIIAVAGDSAD</sequence>
<evidence type="ECO:0000256" key="4">
    <source>
        <dbReference type="ARBA" id="ARBA00022583"/>
    </source>
</evidence>
<proteinExistence type="inferred from homology"/>
<reference evidence="21 22" key="1">
    <citation type="submission" date="2024-11" db="EMBL/GenBank/DDBJ databases">
        <title>Chromosome-level genome assembly of the freshwater bivalve Anodonta woodiana.</title>
        <authorList>
            <person name="Chen X."/>
        </authorList>
    </citation>
    <scope>NUCLEOTIDE SEQUENCE [LARGE SCALE GENOMIC DNA]</scope>
    <source>
        <strain evidence="21">MN2024</strain>
        <tissue evidence="21">Gills</tissue>
    </source>
</reference>
<keyword evidence="6 19" id="KW-0732">Signal</keyword>
<feature type="repeat" description="LDL-receptor class B" evidence="18">
    <location>
        <begin position="1022"/>
        <end position="1064"/>
    </location>
</feature>
<dbReference type="PROSITE" id="PS50026">
    <property type="entry name" value="EGF_3"/>
    <property type="match status" value="1"/>
</dbReference>
<dbReference type="SUPFAM" id="SSF57424">
    <property type="entry name" value="LDL receptor-like module"/>
    <property type="match status" value="6"/>
</dbReference>
<feature type="repeat" description="LDL-receptor class B" evidence="18">
    <location>
        <begin position="1691"/>
        <end position="1735"/>
    </location>
</feature>
<dbReference type="SUPFAM" id="SSF63825">
    <property type="entry name" value="YWTD domain"/>
    <property type="match status" value="5"/>
</dbReference>
<feature type="disulfide bond" evidence="17">
    <location>
        <begin position="808"/>
        <end position="820"/>
    </location>
</feature>
<comment type="caution">
    <text evidence="21">The sequence shown here is derived from an EMBL/GenBank/DDBJ whole genome shotgun (WGS) entry which is preliminary data.</text>
</comment>
<gene>
    <name evidence="21" type="ORF">ACJMK2_014165</name>
</gene>
<accession>A0ABD3UZR5</accession>
<dbReference type="SMART" id="SM00192">
    <property type="entry name" value="LDLa"/>
    <property type="match status" value="8"/>
</dbReference>
<dbReference type="GO" id="GO:0006897">
    <property type="term" value="P:endocytosis"/>
    <property type="evidence" value="ECO:0007669"/>
    <property type="project" value="UniProtKB-KW"/>
</dbReference>
<keyword evidence="14" id="KW-0325">Glycoprotein</keyword>
<evidence type="ECO:0000256" key="15">
    <source>
        <dbReference type="ARBA" id="ARBA00037878"/>
    </source>
</evidence>
<feature type="disulfide bond" evidence="17">
    <location>
        <begin position="98"/>
        <end position="113"/>
    </location>
</feature>
<feature type="disulfide bond" evidence="17">
    <location>
        <begin position="59"/>
        <end position="74"/>
    </location>
</feature>
<dbReference type="FunFam" id="2.120.10.30:FF:000012">
    <property type="entry name" value="Low density lipoprotein receptor-related protein 1"/>
    <property type="match status" value="1"/>
</dbReference>
<dbReference type="EMBL" id="JBJQND010000014">
    <property type="protein sequence ID" value="KAL3854930.1"/>
    <property type="molecule type" value="Genomic_DNA"/>
</dbReference>
<keyword evidence="9" id="KW-1133">Transmembrane helix</keyword>
<comment type="similarity">
    <text evidence="2">Belongs to the LDLR family.</text>
</comment>
<dbReference type="PROSITE" id="PS50068">
    <property type="entry name" value="LDLRA_2"/>
    <property type="match status" value="8"/>
</dbReference>
<evidence type="ECO:0000256" key="13">
    <source>
        <dbReference type="ARBA" id="ARBA00023176"/>
    </source>
</evidence>
<dbReference type="Pfam" id="PF24468">
    <property type="entry name" value="EGF_LRP2"/>
    <property type="match status" value="1"/>
</dbReference>
<feature type="repeat" description="LDL-receptor class B" evidence="18">
    <location>
        <begin position="1605"/>
        <end position="1647"/>
    </location>
</feature>
<feature type="repeat" description="LDL-receptor class B" evidence="18">
    <location>
        <begin position="2049"/>
        <end position="2091"/>
    </location>
</feature>
<dbReference type="InterPro" id="IPR023415">
    <property type="entry name" value="LDLR_class-A_CS"/>
</dbReference>
<feature type="disulfide bond" evidence="17">
    <location>
        <begin position="775"/>
        <end position="793"/>
    </location>
</feature>
<feature type="domain" description="EGF-like" evidence="20">
    <location>
        <begin position="196"/>
        <end position="237"/>
    </location>
</feature>
<evidence type="ECO:0000256" key="10">
    <source>
        <dbReference type="ARBA" id="ARBA00023136"/>
    </source>
</evidence>
<dbReference type="PROSITE" id="PS01186">
    <property type="entry name" value="EGF_2"/>
    <property type="match status" value="1"/>
</dbReference>
<evidence type="ECO:0000313" key="21">
    <source>
        <dbReference type="EMBL" id="KAL3854930.1"/>
    </source>
</evidence>
<organism evidence="21 22">
    <name type="scientific">Sinanodonta woodiana</name>
    <name type="common">Chinese pond mussel</name>
    <name type="synonym">Anodonta woodiana</name>
    <dbReference type="NCBI Taxonomy" id="1069815"/>
    <lineage>
        <taxon>Eukaryota</taxon>
        <taxon>Metazoa</taxon>
        <taxon>Spiralia</taxon>
        <taxon>Lophotrochozoa</taxon>
        <taxon>Mollusca</taxon>
        <taxon>Bivalvia</taxon>
        <taxon>Autobranchia</taxon>
        <taxon>Heteroconchia</taxon>
        <taxon>Palaeoheterodonta</taxon>
        <taxon>Unionida</taxon>
        <taxon>Unionoidea</taxon>
        <taxon>Unionidae</taxon>
        <taxon>Unioninae</taxon>
        <taxon>Sinanodonta</taxon>
    </lineage>
</organism>
<dbReference type="FunFam" id="2.120.10.30:FF:000241">
    <property type="entry name" value="Low-density lipoprotein receptor-related protein 6"/>
    <property type="match status" value="3"/>
</dbReference>
<feature type="repeat" description="LDL-receptor class B" evidence="18">
    <location>
        <begin position="1293"/>
        <end position="1335"/>
    </location>
</feature>
<evidence type="ECO:0000256" key="17">
    <source>
        <dbReference type="PROSITE-ProRule" id="PRU00124"/>
    </source>
</evidence>
<evidence type="ECO:0000256" key="5">
    <source>
        <dbReference type="ARBA" id="ARBA00022692"/>
    </source>
</evidence>
<feature type="disulfide bond" evidence="17">
    <location>
        <begin position="745"/>
        <end position="760"/>
    </location>
</feature>
<evidence type="ECO:0000256" key="8">
    <source>
        <dbReference type="ARBA" id="ARBA00022837"/>
    </source>
</evidence>
<dbReference type="InterPro" id="IPR000152">
    <property type="entry name" value="EGF-type_Asp/Asn_hydroxyl_site"/>
</dbReference>
<dbReference type="CDD" id="cd00112">
    <property type="entry name" value="LDLa"/>
    <property type="match status" value="8"/>
</dbReference>
<feature type="disulfide bond" evidence="17">
    <location>
        <begin position="733"/>
        <end position="751"/>
    </location>
</feature>
<evidence type="ECO:0000256" key="19">
    <source>
        <dbReference type="SAM" id="SignalP"/>
    </source>
</evidence>
<dbReference type="PROSITE" id="PS51120">
    <property type="entry name" value="LDLRB"/>
    <property type="match status" value="9"/>
</dbReference>
<dbReference type="PROSITE" id="PS01209">
    <property type="entry name" value="LDLRA_1"/>
    <property type="match status" value="4"/>
</dbReference>
<dbReference type="SMART" id="SM00135">
    <property type="entry name" value="LY"/>
    <property type="match status" value="23"/>
</dbReference>
<dbReference type="Pfam" id="PF14670">
    <property type="entry name" value="FXa_inhibition"/>
    <property type="match status" value="1"/>
</dbReference>
<feature type="disulfide bond" evidence="17">
    <location>
        <begin position="702"/>
        <end position="717"/>
    </location>
</feature>
<comment type="subcellular location">
    <subcellularLocation>
        <location evidence="15">Membrane</location>
        <location evidence="15">Coated pit</location>
    </subcellularLocation>
    <subcellularLocation>
        <location evidence="1">Membrane</location>
        <topology evidence="1">Single-pass type I membrane protein</topology>
    </subcellularLocation>
</comment>
<dbReference type="InterPro" id="IPR051221">
    <property type="entry name" value="LDLR-related"/>
</dbReference>
<evidence type="ECO:0000259" key="20">
    <source>
        <dbReference type="PROSITE" id="PS50026"/>
    </source>
</evidence>
<dbReference type="FunFam" id="4.10.400.10:FF:000024">
    <property type="entry name" value="Low-density lipoprotein RecePtor related"/>
    <property type="match status" value="1"/>
</dbReference>
<dbReference type="PROSITE" id="PS00010">
    <property type="entry name" value="ASX_HYDROXYL"/>
    <property type="match status" value="1"/>
</dbReference>
<evidence type="ECO:0000313" key="22">
    <source>
        <dbReference type="Proteomes" id="UP001634394"/>
    </source>
</evidence>
<feature type="repeat" description="LDL-receptor class B" evidence="18">
    <location>
        <begin position="1648"/>
        <end position="1690"/>
    </location>
</feature>
<dbReference type="InterPro" id="IPR009030">
    <property type="entry name" value="Growth_fac_rcpt_cys_sf"/>
</dbReference>
<evidence type="ECO:0000256" key="2">
    <source>
        <dbReference type="ARBA" id="ARBA00009939"/>
    </source>
</evidence>
<evidence type="ECO:0000256" key="18">
    <source>
        <dbReference type="PROSITE-ProRule" id="PRU00461"/>
    </source>
</evidence>
<keyword evidence="13" id="KW-0168">Coated pit</keyword>